<dbReference type="InterPro" id="IPR001128">
    <property type="entry name" value="Cyt_P450"/>
</dbReference>
<keyword evidence="10" id="KW-0472">Membrane</keyword>
<keyword evidence="5 11" id="KW-0479">Metal-binding</keyword>
<evidence type="ECO:0000256" key="6">
    <source>
        <dbReference type="ARBA" id="ARBA00022989"/>
    </source>
</evidence>
<dbReference type="GO" id="GO:0005506">
    <property type="term" value="F:iron ion binding"/>
    <property type="evidence" value="ECO:0007669"/>
    <property type="project" value="InterPro"/>
</dbReference>
<reference evidence="14" key="2">
    <citation type="submission" date="2025-08" db="UniProtKB">
        <authorList>
            <consortium name="RefSeq"/>
        </authorList>
    </citation>
    <scope>IDENTIFICATION</scope>
</reference>
<accession>A0A6I9U111</accession>
<organism evidence="13 14">
    <name type="scientific">Sesamum indicum</name>
    <name type="common">Oriental sesame</name>
    <name type="synonym">Sesamum orientale</name>
    <dbReference type="NCBI Taxonomy" id="4182"/>
    <lineage>
        <taxon>Eukaryota</taxon>
        <taxon>Viridiplantae</taxon>
        <taxon>Streptophyta</taxon>
        <taxon>Embryophyta</taxon>
        <taxon>Tracheophyta</taxon>
        <taxon>Spermatophyta</taxon>
        <taxon>Magnoliopsida</taxon>
        <taxon>eudicotyledons</taxon>
        <taxon>Gunneridae</taxon>
        <taxon>Pentapetalae</taxon>
        <taxon>asterids</taxon>
        <taxon>lamiids</taxon>
        <taxon>Lamiales</taxon>
        <taxon>Pedaliaceae</taxon>
        <taxon>Sesamum</taxon>
    </lineage>
</organism>
<protein>
    <submittedName>
        <fullName evidence="14">Geraniol 8-hydroxylase-like</fullName>
    </submittedName>
</protein>
<evidence type="ECO:0000256" key="7">
    <source>
        <dbReference type="ARBA" id="ARBA00023002"/>
    </source>
</evidence>
<comment type="subcellular location">
    <subcellularLocation>
        <location evidence="1">Membrane</location>
        <topology evidence="1">Single-pass membrane protein</topology>
    </subcellularLocation>
</comment>
<keyword evidence="7 12" id="KW-0560">Oxidoreductase</keyword>
<dbReference type="FunCoup" id="A0A6I9U111">
    <property type="interactions" value="416"/>
</dbReference>
<dbReference type="Gramene" id="SIN_1013987.t">
    <property type="protein sequence ID" value="SIN_1013987.t"/>
    <property type="gene ID" value="SIN_1013987"/>
</dbReference>
<keyword evidence="3 11" id="KW-0349">Heme</keyword>
<evidence type="ECO:0000256" key="9">
    <source>
        <dbReference type="ARBA" id="ARBA00023033"/>
    </source>
</evidence>
<keyword evidence="8 11" id="KW-0408">Iron</keyword>
<dbReference type="GO" id="GO:0004497">
    <property type="term" value="F:monooxygenase activity"/>
    <property type="evidence" value="ECO:0007669"/>
    <property type="project" value="UniProtKB-KW"/>
</dbReference>
<dbReference type="FunFam" id="1.10.630.10:FF:000007">
    <property type="entry name" value="Cytochrome P450 76C4"/>
    <property type="match status" value="1"/>
</dbReference>
<evidence type="ECO:0000256" key="8">
    <source>
        <dbReference type="ARBA" id="ARBA00023004"/>
    </source>
</evidence>
<dbReference type="Proteomes" id="UP000504604">
    <property type="component" value="Linkage group LG1"/>
</dbReference>
<proteinExistence type="inferred from homology"/>
<gene>
    <name evidence="14" type="primary">LOC105171629</name>
</gene>
<evidence type="ECO:0000256" key="1">
    <source>
        <dbReference type="ARBA" id="ARBA00004167"/>
    </source>
</evidence>
<evidence type="ECO:0000256" key="5">
    <source>
        <dbReference type="ARBA" id="ARBA00022723"/>
    </source>
</evidence>
<keyword evidence="6" id="KW-1133">Transmembrane helix</keyword>
<dbReference type="OrthoDB" id="2789670at2759"/>
<dbReference type="KEGG" id="sind:105171629"/>
<evidence type="ECO:0000313" key="14">
    <source>
        <dbReference type="RefSeq" id="XP_011091100.1"/>
    </source>
</evidence>
<dbReference type="InterPro" id="IPR017972">
    <property type="entry name" value="Cyt_P450_CS"/>
</dbReference>
<dbReference type="PROSITE" id="PS00086">
    <property type="entry name" value="CYTOCHROME_P450"/>
    <property type="match status" value="1"/>
</dbReference>
<dbReference type="InParanoid" id="A0A6I9U111"/>
<dbReference type="AlphaFoldDB" id="A0A6I9U111"/>
<feature type="binding site" description="axial binding residue" evidence="11">
    <location>
        <position position="442"/>
    </location>
    <ligand>
        <name>heme</name>
        <dbReference type="ChEBI" id="CHEBI:30413"/>
    </ligand>
    <ligandPart>
        <name>Fe</name>
        <dbReference type="ChEBI" id="CHEBI:18248"/>
    </ligandPart>
</feature>
<evidence type="ECO:0000256" key="4">
    <source>
        <dbReference type="ARBA" id="ARBA00022692"/>
    </source>
</evidence>
<sequence>MDLLLTTFLLLCFTAWLWLLRVLKPNLGPWKSTKFPPGPNPLPIIGNILELGEKPHQSLAKLSKIYGPLMGLKLGTVTTVVVSSPEIARIVLQKYDQVFCSRQHVDASRALDHHKHSVVWLPVDNAWRKLRKLCKENMFSVQRLDRSQGLRREKLRSLRDYVKECAVNGEAVNIGRAAFTTSLNLMSATLFSMEFATLGSADSSEEFRDIVLGIMTLIGKPNLADYFPLLRLVDPHGILRENTLYFKKCFAIFDEIIRQRQQSSDSSTPKNDMLEALLQINQKNESELSFYDIKHLLLDLFVAGTDTTSSTVEWAMTELLRNPEKMWKARDELRNVVGQKEEIQESDISRLPYLRAVVKETFRLHPAGPLLVPHKADEDVEINSYIVPKNAQVLVNVWAMGRDSSVWPNPDVFMPERFWETETDVHGQHFELLPFGGGRRICVGLPLAYRMVHLMLATLISSFDWKLEEGLKPEEVEMDERFGLTLQKAIPLRAVPTQL</sequence>
<dbReference type="PRINTS" id="PR00463">
    <property type="entry name" value="EP450I"/>
</dbReference>
<keyword evidence="9 12" id="KW-0503">Monooxygenase</keyword>
<dbReference type="SUPFAM" id="SSF48264">
    <property type="entry name" value="Cytochrome P450"/>
    <property type="match status" value="1"/>
</dbReference>
<dbReference type="GO" id="GO:0016020">
    <property type="term" value="C:membrane"/>
    <property type="evidence" value="ECO:0007669"/>
    <property type="project" value="UniProtKB-SubCell"/>
</dbReference>
<dbReference type="GO" id="GO:0020037">
    <property type="term" value="F:heme binding"/>
    <property type="evidence" value="ECO:0007669"/>
    <property type="project" value="InterPro"/>
</dbReference>
<reference evidence="13" key="1">
    <citation type="submission" date="2024-10" db="UniProtKB">
        <authorList>
            <consortium name="RefSeq"/>
        </authorList>
    </citation>
    <scope>NUCLEOTIDE SEQUENCE [LARGE SCALE GENOMIC DNA]</scope>
    <source>
        <strain evidence="13">cv. Zhongzhi No. 13</strain>
    </source>
</reference>
<dbReference type="CDD" id="cd11073">
    <property type="entry name" value="CYP76-like"/>
    <property type="match status" value="1"/>
</dbReference>
<evidence type="ECO:0000256" key="3">
    <source>
        <dbReference type="ARBA" id="ARBA00022617"/>
    </source>
</evidence>
<dbReference type="PANTHER" id="PTHR47950:SF4">
    <property type="entry name" value="GERANIOL 8-HYDROXYLASE-LIKE"/>
    <property type="match status" value="1"/>
</dbReference>
<dbReference type="RefSeq" id="XP_011091100.1">
    <property type="nucleotide sequence ID" value="XM_011092798.2"/>
</dbReference>
<keyword evidence="4" id="KW-0812">Transmembrane</keyword>
<dbReference type="InterPro" id="IPR002401">
    <property type="entry name" value="Cyt_P450_E_grp-I"/>
</dbReference>
<dbReference type="PANTHER" id="PTHR47950">
    <property type="entry name" value="CYTOCHROME P450, FAMILY 76, SUBFAMILY C, POLYPEPTIDE 5-RELATED"/>
    <property type="match status" value="1"/>
</dbReference>
<dbReference type="Pfam" id="PF00067">
    <property type="entry name" value="p450"/>
    <property type="match status" value="1"/>
</dbReference>
<evidence type="ECO:0000256" key="2">
    <source>
        <dbReference type="ARBA" id="ARBA00010617"/>
    </source>
</evidence>
<evidence type="ECO:0000256" key="10">
    <source>
        <dbReference type="ARBA" id="ARBA00023136"/>
    </source>
</evidence>
<evidence type="ECO:0000256" key="11">
    <source>
        <dbReference type="PIRSR" id="PIRSR602401-1"/>
    </source>
</evidence>
<keyword evidence="13" id="KW-1185">Reference proteome</keyword>
<evidence type="ECO:0000313" key="13">
    <source>
        <dbReference type="Proteomes" id="UP000504604"/>
    </source>
</evidence>
<comment type="similarity">
    <text evidence="2 12">Belongs to the cytochrome P450 family.</text>
</comment>
<dbReference type="PRINTS" id="PR00385">
    <property type="entry name" value="P450"/>
</dbReference>
<comment type="cofactor">
    <cofactor evidence="11">
        <name>heme</name>
        <dbReference type="ChEBI" id="CHEBI:30413"/>
    </cofactor>
</comment>
<dbReference type="InterPro" id="IPR036396">
    <property type="entry name" value="Cyt_P450_sf"/>
</dbReference>
<dbReference type="GO" id="GO:0016705">
    <property type="term" value="F:oxidoreductase activity, acting on paired donors, with incorporation or reduction of molecular oxygen"/>
    <property type="evidence" value="ECO:0007669"/>
    <property type="project" value="InterPro"/>
</dbReference>
<dbReference type="Gene3D" id="1.10.630.10">
    <property type="entry name" value="Cytochrome P450"/>
    <property type="match status" value="1"/>
</dbReference>
<evidence type="ECO:0000256" key="12">
    <source>
        <dbReference type="RuleBase" id="RU000461"/>
    </source>
</evidence>
<name>A0A6I9U111_SESIN</name>
<dbReference type="GeneID" id="105171629"/>